<protein>
    <submittedName>
        <fullName evidence="1">CSON010639 protein</fullName>
    </submittedName>
</protein>
<accession>A0A336M4M6</accession>
<reference evidence="1" key="1">
    <citation type="submission" date="2018-07" db="EMBL/GenBank/DDBJ databases">
        <authorList>
            <person name="Quirk P.G."/>
            <person name="Krulwich T.A."/>
        </authorList>
    </citation>
    <scope>NUCLEOTIDE SEQUENCE</scope>
</reference>
<organism evidence="1">
    <name type="scientific">Culicoides sonorensis</name>
    <name type="common">Biting midge</name>
    <dbReference type="NCBI Taxonomy" id="179676"/>
    <lineage>
        <taxon>Eukaryota</taxon>
        <taxon>Metazoa</taxon>
        <taxon>Ecdysozoa</taxon>
        <taxon>Arthropoda</taxon>
        <taxon>Hexapoda</taxon>
        <taxon>Insecta</taxon>
        <taxon>Pterygota</taxon>
        <taxon>Neoptera</taxon>
        <taxon>Endopterygota</taxon>
        <taxon>Diptera</taxon>
        <taxon>Nematocera</taxon>
        <taxon>Chironomoidea</taxon>
        <taxon>Ceratopogonidae</taxon>
        <taxon>Ceratopogoninae</taxon>
        <taxon>Culicoides</taxon>
        <taxon>Monoculicoides</taxon>
    </lineage>
</organism>
<dbReference type="AlphaFoldDB" id="A0A336M4M6"/>
<sequence length="74" mass="8839">MKIIHSDAGLGWKNVYQIVDYKFLMKLNQEMKSHFNYIKLLDGGRVTSRVMEKRTNHYFDLFCNDLQQLPNMVI</sequence>
<gene>
    <name evidence="1" type="primary">CSON010639</name>
</gene>
<evidence type="ECO:0000313" key="1">
    <source>
        <dbReference type="EMBL" id="SSX24301.1"/>
    </source>
</evidence>
<dbReference type="EMBL" id="UFQT01000438">
    <property type="protein sequence ID" value="SSX24301.1"/>
    <property type="molecule type" value="Genomic_DNA"/>
</dbReference>
<proteinExistence type="predicted"/>
<name>A0A336M4M6_CULSO</name>
<dbReference type="VEuPathDB" id="VectorBase:CSON010639"/>